<reference evidence="6 7" key="2">
    <citation type="submission" date="2020-02" db="EMBL/GenBank/DDBJ databases">
        <title>The new genus of Enterobacteriales.</title>
        <authorList>
            <person name="Kim I.S."/>
        </authorList>
    </citation>
    <scope>NUCLEOTIDE SEQUENCE [LARGE SCALE GENOMIC DNA]</scope>
    <source>
        <strain evidence="6 7">SAP-6</strain>
    </source>
</reference>
<keyword evidence="4 6" id="KW-0067">ATP-binding</keyword>
<dbReference type="InterPro" id="IPR003439">
    <property type="entry name" value="ABC_transporter-like_ATP-bd"/>
</dbReference>
<sequence>MTAATLEARRLEYGYGEPLFRPLDFACAPGEVCAILGANGRGKTTLLHTLAGVLPALGGEVRAMGGIGFVPQRFTPTFSYRVFDIVLMGRAGHVGLLHMPSRRDEAITLEALDALGIGALAQRAFPSLSGGQQQLVLIARALATRSNILVLDEPMSALDLFNQQAVMRLIRRLAGREGVSVLFTTHDPSHASLLADNTLLLLPGREWLHGATRTVLSEENLKRAYDIVVKRVDVDHQGRRHRILVPLFDPRD</sequence>
<keyword evidence="2" id="KW-0813">Transport</keyword>
<organism evidence="6 7">
    <name type="scientific">Acerihabitans arboris</name>
    <dbReference type="NCBI Taxonomy" id="2691583"/>
    <lineage>
        <taxon>Bacteria</taxon>
        <taxon>Pseudomonadati</taxon>
        <taxon>Pseudomonadota</taxon>
        <taxon>Gammaproteobacteria</taxon>
        <taxon>Enterobacterales</taxon>
        <taxon>Pectobacteriaceae</taxon>
        <taxon>Acerihabitans</taxon>
    </lineage>
</organism>
<dbReference type="PROSITE" id="PS00211">
    <property type="entry name" value="ABC_TRANSPORTER_1"/>
    <property type="match status" value="1"/>
</dbReference>
<accession>A0A845SKG8</accession>
<reference evidence="6 7" key="1">
    <citation type="submission" date="2019-12" db="EMBL/GenBank/DDBJ databases">
        <authorList>
            <person name="Lee S.D."/>
        </authorList>
    </citation>
    <scope>NUCLEOTIDE SEQUENCE [LARGE SCALE GENOMIC DNA]</scope>
    <source>
        <strain evidence="6 7">SAP-6</strain>
    </source>
</reference>
<dbReference type="SMART" id="SM00382">
    <property type="entry name" value="AAA"/>
    <property type="match status" value="1"/>
</dbReference>
<dbReference type="Proteomes" id="UP000461443">
    <property type="component" value="Unassembled WGS sequence"/>
</dbReference>
<dbReference type="Gene3D" id="3.40.50.300">
    <property type="entry name" value="P-loop containing nucleotide triphosphate hydrolases"/>
    <property type="match status" value="1"/>
</dbReference>
<dbReference type="InterPro" id="IPR050153">
    <property type="entry name" value="Metal_Ion_Import_ABC"/>
</dbReference>
<dbReference type="RefSeq" id="WP_162366166.1">
    <property type="nucleotide sequence ID" value="NZ_WUBS01000007.1"/>
</dbReference>
<dbReference type="Pfam" id="PF00005">
    <property type="entry name" value="ABC_tran"/>
    <property type="match status" value="1"/>
</dbReference>
<evidence type="ECO:0000313" key="7">
    <source>
        <dbReference type="Proteomes" id="UP000461443"/>
    </source>
</evidence>
<comment type="caution">
    <text evidence="6">The sequence shown here is derived from an EMBL/GenBank/DDBJ whole genome shotgun (WGS) entry which is preliminary data.</text>
</comment>
<dbReference type="EMBL" id="WUBS01000007">
    <property type="protein sequence ID" value="NDL63454.1"/>
    <property type="molecule type" value="Genomic_DNA"/>
</dbReference>
<dbReference type="InterPro" id="IPR003593">
    <property type="entry name" value="AAA+_ATPase"/>
</dbReference>
<dbReference type="InterPro" id="IPR027417">
    <property type="entry name" value="P-loop_NTPase"/>
</dbReference>
<protein>
    <submittedName>
        <fullName evidence="6">ATP-binding cassette domain-containing protein</fullName>
    </submittedName>
</protein>
<evidence type="ECO:0000313" key="6">
    <source>
        <dbReference type="EMBL" id="NDL63454.1"/>
    </source>
</evidence>
<dbReference type="PANTHER" id="PTHR42734">
    <property type="entry name" value="METAL TRANSPORT SYSTEM ATP-BINDING PROTEIN TM_0124-RELATED"/>
    <property type="match status" value="1"/>
</dbReference>
<evidence type="ECO:0000259" key="5">
    <source>
        <dbReference type="PROSITE" id="PS50893"/>
    </source>
</evidence>
<dbReference type="PANTHER" id="PTHR42734:SF6">
    <property type="entry name" value="MOLYBDATE IMPORT ATP-BINDING PROTEIN MOLC"/>
    <property type="match status" value="1"/>
</dbReference>
<dbReference type="PROSITE" id="PS50893">
    <property type="entry name" value="ABC_TRANSPORTER_2"/>
    <property type="match status" value="1"/>
</dbReference>
<proteinExistence type="inferred from homology"/>
<feature type="domain" description="ABC transporter" evidence="5">
    <location>
        <begin position="1"/>
        <end position="228"/>
    </location>
</feature>
<dbReference type="GO" id="GO:0005524">
    <property type="term" value="F:ATP binding"/>
    <property type="evidence" value="ECO:0007669"/>
    <property type="project" value="UniProtKB-KW"/>
</dbReference>
<name>A0A845SKG8_9GAMM</name>
<keyword evidence="3" id="KW-0547">Nucleotide-binding</keyword>
<gene>
    <name evidence="6" type="ORF">GRH90_11935</name>
</gene>
<dbReference type="SUPFAM" id="SSF52540">
    <property type="entry name" value="P-loop containing nucleoside triphosphate hydrolases"/>
    <property type="match status" value="1"/>
</dbReference>
<keyword evidence="7" id="KW-1185">Reference proteome</keyword>
<evidence type="ECO:0000256" key="3">
    <source>
        <dbReference type="ARBA" id="ARBA00022741"/>
    </source>
</evidence>
<evidence type="ECO:0000256" key="4">
    <source>
        <dbReference type="ARBA" id="ARBA00022840"/>
    </source>
</evidence>
<evidence type="ECO:0000256" key="1">
    <source>
        <dbReference type="ARBA" id="ARBA00005417"/>
    </source>
</evidence>
<dbReference type="AlphaFoldDB" id="A0A845SKG8"/>
<comment type="similarity">
    <text evidence="1">Belongs to the ABC transporter superfamily.</text>
</comment>
<dbReference type="InterPro" id="IPR017871">
    <property type="entry name" value="ABC_transporter-like_CS"/>
</dbReference>
<evidence type="ECO:0000256" key="2">
    <source>
        <dbReference type="ARBA" id="ARBA00022448"/>
    </source>
</evidence>
<dbReference type="GO" id="GO:0016887">
    <property type="term" value="F:ATP hydrolysis activity"/>
    <property type="evidence" value="ECO:0007669"/>
    <property type="project" value="InterPro"/>
</dbReference>